<comment type="caution">
    <text evidence="2">The sequence shown here is derived from an EMBL/GenBank/DDBJ whole genome shotgun (WGS) entry which is preliminary data.</text>
</comment>
<feature type="compositionally biased region" description="Low complexity" evidence="1">
    <location>
        <begin position="122"/>
        <end position="141"/>
    </location>
</feature>
<evidence type="ECO:0008006" key="4">
    <source>
        <dbReference type="Google" id="ProtNLM"/>
    </source>
</evidence>
<feature type="compositionally biased region" description="Low complexity" evidence="1">
    <location>
        <begin position="171"/>
        <end position="185"/>
    </location>
</feature>
<feature type="region of interest" description="Disordered" evidence="1">
    <location>
        <begin position="434"/>
        <end position="609"/>
    </location>
</feature>
<feature type="region of interest" description="Disordered" evidence="1">
    <location>
        <begin position="362"/>
        <end position="389"/>
    </location>
</feature>
<feature type="compositionally biased region" description="Polar residues" evidence="1">
    <location>
        <begin position="434"/>
        <end position="451"/>
    </location>
</feature>
<feature type="compositionally biased region" description="Pro residues" evidence="1">
    <location>
        <begin position="186"/>
        <end position="200"/>
    </location>
</feature>
<feature type="region of interest" description="Disordered" evidence="1">
    <location>
        <begin position="868"/>
        <end position="917"/>
    </location>
</feature>
<feature type="compositionally biased region" description="Low complexity" evidence="1">
    <location>
        <begin position="1"/>
        <end position="11"/>
    </location>
</feature>
<feature type="compositionally biased region" description="Low complexity" evidence="1">
    <location>
        <begin position="470"/>
        <end position="498"/>
    </location>
</feature>
<feature type="compositionally biased region" description="Polar residues" evidence="1">
    <location>
        <begin position="218"/>
        <end position="238"/>
    </location>
</feature>
<feature type="compositionally biased region" description="Low complexity" evidence="1">
    <location>
        <begin position="362"/>
        <end position="376"/>
    </location>
</feature>
<gene>
    <name evidence="2" type="ORF">Sste5346_002858</name>
</gene>
<dbReference type="Proteomes" id="UP001583186">
    <property type="component" value="Unassembled WGS sequence"/>
</dbReference>
<accession>A0ABR3ZHC1</accession>
<reference evidence="2 3" key="1">
    <citation type="journal article" date="2024" name="IMA Fungus">
        <title>IMA Genome - F19 : A genome assembly and annotation guide to empower mycologists, including annotated draft genome sequences of Ceratocystis pirilliformis, Diaporthe australafricana, Fusarium ophioides, Paecilomyces lecythidis, and Sporothrix stenoceras.</title>
        <authorList>
            <person name="Aylward J."/>
            <person name="Wilson A.M."/>
            <person name="Visagie C.M."/>
            <person name="Spraker J."/>
            <person name="Barnes I."/>
            <person name="Buitendag C."/>
            <person name="Ceriani C."/>
            <person name="Del Mar Angel L."/>
            <person name="du Plessis D."/>
            <person name="Fuchs T."/>
            <person name="Gasser K."/>
            <person name="Kramer D."/>
            <person name="Li W."/>
            <person name="Munsamy K."/>
            <person name="Piso A."/>
            <person name="Price J.L."/>
            <person name="Sonnekus B."/>
            <person name="Thomas C."/>
            <person name="van der Nest A."/>
            <person name="van Dijk A."/>
            <person name="van Heerden A."/>
            <person name="van Vuuren N."/>
            <person name="Yilmaz N."/>
            <person name="Duong T.A."/>
            <person name="van der Merwe N.A."/>
            <person name="Wingfield M.J."/>
            <person name="Wingfield B.D."/>
        </authorList>
    </citation>
    <scope>NUCLEOTIDE SEQUENCE [LARGE SCALE GENOMIC DNA]</scope>
    <source>
        <strain evidence="2 3">CMW 5346</strain>
    </source>
</reference>
<protein>
    <recommendedName>
        <fullName evidence="4">S-adenosylmethionine-dependent methyltransferase-like protein</fullName>
    </recommendedName>
</protein>
<dbReference type="EMBL" id="JAWCUI010000012">
    <property type="protein sequence ID" value="KAL1899460.1"/>
    <property type="molecule type" value="Genomic_DNA"/>
</dbReference>
<evidence type="ECO:0000256" key="1">
    <source>
        <dbReference type="SAM" id="MobiDB-lite"/>
    </source>
</evidence>
<feature type="compositionally biased region" description="Low complexity" evidence="1">
    <location>
        <begin position="544"/>
        <end position="556"/>
    </location>
</feature>
<evidence type="ECO:0000313" key="3">
    <source>
        <dbReference type="Proteomes" id="UP001583186"/>
    </source>
</evidence>
<feature type="compositionally biased region" description="Pro residues" evidence="1">
    <location>
        <begin position="510"/>
        <end position="519"/>
    </location>
</feature>
<feature type="compositionally biased region" description="Polar residues" evidence="1">
    <location>
        <begin position="22"/>
        <end position="93"/>
    </location>
</feature>
<feature type="compositionally biased region" description="Acidic residues" evidence="1">
    <location>
        <begin position="881"/>
        <end position="892"/>
    </location>
</feature>
<evidence type="ECO:0000313" key="2">
    <source>
        <dbReference type="EMBL" id="KAL1899460.1"/>
    </source>
</evidence>
<name>A0ABR3ZHC1_9PEZI</name>
<sequence length="943" mass="102363">MQQQQQQQQQQYPPALAPGLAKSSSTKLPSNVASPGGNSSTLGFDGQQPHTPLLTKQTNLEYLEQVSRSQSQRYPTQTGPLQTHQHYSSSSLGAASVDDLSRTLPISSPLVGQPPQFPLKDQYQQQAQQAQQQQQQQRVQSPPQPPPPAQEPRRTTRKLFKNFLGGGSGSNRGSDSNGRSHQQQQQPPPPPLPQPGPPPASQNIHNNSAGLARRPSKRLSQQPISLRTGNSQVSPDPSQQGWPIQGQQQQHFIGTDPAGNPNNTQPSPLQGIGEFVDNQGGGYPVSDNDQPPSIRRVHTGELDQQQNSPYGPDDIGRQNAQLAQGGYIQQLPPGVSPSDQLLLQQQGGNAAYGQGQFDPQQQQQYPALQYQQQPQAISTNNPHHGFIGHLNTAGLQQQQHSLLQQHAPNPETISQVSHESPVADADQLTTQISSSAGNTYSPQEPQRQIPQGQPAALQDLAPTPPPPAQHPQQQPPTQLQVGQAPQQQGQEPQNTAQPGQDLLQEQDTMPPQPGGPPPNRRSQDTSDRAGQGPGQPPPYRHNQGAPSASGPPGSLSPLPPLPAGSSGTTGGPTQGGYRNAGDQRQYEGASTEGRNSPQPSTNERDAAVPDPEKALKELALKYKNVKRLYFEGKSQIDQLTGQIEHLQNAIANQRMSQSRTALDDSEYATRFNRLNGAINNLSFNIRKDWVGLPQWIEPYASPDALKTGKQEMTAVGRAIICRWVVEYIFNRCFHPGLDPELSQQLKEIERNIRGSSKKFSSQEEFDALTYKIISWRMATLEGLQETLSRPESNENRLKFTSQAIADLTKYLYQYMSDTPPGGVDGSASMIVELAVGIASNLPMESRDVVVTLPLPLEYVSPQWMDVEKGALPPLNTGPADDGGDEDEDDDLSDAGTAGNDDEPGGKTRSGHPSNDMPKVRFAGFVAVEVRGRQVLAKASVWTL</sequence>
<feature type="compositionally biased region" description="Low complexity" evidence="1">
    <location>
        <begin position="239"/>
        <end position="250"/>
    </location>
</feature>
<keyword evidence="3" id="KW-1185">Reference proteome</keyword>
<feature type="compositionally biased region" description="Polar residues" evidence="1">
    <location>
        <begin position="592"/>
        <end position="601"/>
    </location>
</feature>
<feature type="region of interest" description="Disordered" evidence="1">
    <location>
        <begin position="1"/>
        <end position="295"/>
    </location>
</feature>
<proteinExistence type="predicted"/>
<organism evidence="2 3">
    <name type="scientific">Sporothrix stenoceras</name>
    <dbReference type="NCBI Taxonomy" id="5173"/>
    <lineage>
        <taxon>Eukaryota</taxon>
        <taxon>Fungi</taxon>
        <taxon>Dikarya</taxon>
        <taxon>Ascomycota</taxon>
        <taxon>Pezizomycotina</taxon>
        <taxon>Sordariomycetes</taxon>
        <taxon>Sordariomycetidae</taxon>
        <taxon>Ophiostomatales</taxon>
        <taxon>Ophiostomataceae</taxon>
        <taxon>Sporothrix</taxon>
    </lineage>
</organism>